<comment type="cofactor">
    <cofactor evidence="1">
        <name>Mn(2+)</name>
        <dbReference type="ChEBI" id="CHEBI:29035"/>
    </cofactor>
</comment>
<dbReference type="NCBIfam" id="TIGR01205">
    <property type="entry name" value="D_ala_D_alaTIGR"/>
    <property type="match status" value="1"/>
</dbReference>
<dbReference type="Gene3D" id="3.30.470.20">
    <property type="entry name" value="ATP-grasp fold, B domain"/>
    <property type="match status" value="1"/>
</dbReference>
<evidence type="ECO:0000256" key="2">
    <source>
        <dbReference type="ARBA" id="ARBA00003921"/>
    </source>
</evidence>
<keyword evidence="8 17" id="KW-0547">Nucleotide-binding</keyword>
<dbReference type="EMBL" id="APKE01000026">
    <property type="protein sequence ID" value="KAF0675460.1"/>
    <property type="molecule type" value="Genomic_DNA"/>
</dbReference>
<dbReference type="GO" id="GO:0005737">
    <property type="term" value="C:cytoplasm"/>
    <property type="evidence" value="ECO:0007669"/>
    <property type="project" value="UniProtKB-SubCell"/>
</dbReference>
<dbReference type="InterPro" id="IPR005905">
    <property type="entry name" value="D_ala_D_ala"/>
</dbReference>
<comment type="catalytic activity">
    <reaction evidence="13 14">
        <text>2 D-alanine + ATP = D-alanyl-D-alanine + ADP + phosphate + H(+)</text>
        <dbReference type="Rhea" id="RHEA:11224"/>
        <dbReference type="ChEBI" id="CHEBI:15378"/>
        <dbReference type="ChEBI" id="CHEBI:30616"/>
        <dbReference type="ChEBI" id="CHEBI:43474"/>
        <dbReference type="ChEBI" id="CHEBI:57416"/>
        <dbReference type="ChEBI" id="CHEBI:57822"/>
        <dbReference type="ChEBI" id="CHEBI:456216"/>
        <dbReference type="EC" id="6.3.2.4"/>
    </reaction>
</comment>
<evidence type="ECO:0000256" key="17">
    <source>
        <dbReference type="PROSITE-ProRule" id="PRU00409"/>
    </source>
</evidence>
<comment type="caution">
    <text evidence="19">The sequence shown here is derived from an EMBL/GenBank/DDBJ whole genome shotgun (WGS) entry which is preliminary data.</text>
</comment>
<comment type="function">
    <text evidence="2 14">Cell wall formation.</text>
</comment>
<reference evidence="19" key="1">
    <citation type="submission" date="2013-03" db="EMBL/GenBank/DDBJ databases">
        <title>Genome Sequence of the Profundibacterium mesophilum strain KAUST100406-0324T from Red Sea, a novel genus in the family Rhodobacteraceae.</title>
        <authorList>
            <person name="Essack M."/>
            <person name="Alam I."/>
            <person name="Lafi F."/>
            <person name="Alawi W."/>
            <person name="Kamanu F."/>
            <person name="Al-Suwailem A."/>
            <person name="Lee O.O."/>
            <person name="Xu Y."/>
            <person name="Bajic V."/>
            <person name="Qian P.-Y."/>
            <person name="Archer J."/>
        </authorList>
    </citation>
    <scope>NUCLEOTIDE SEQUENCE</scope>
    <source>
        <strain evidence="19">KAUST100406-0324</strain>
    </source>
</reference>
<evidence type="ECO:0000256" key="4">
    <source>
        <dbReference type="ARBA" id="ARBA00010871"/>
    </source>
</evidence>
<protein>
    <recommendedName>
        <fullName evidence="5 14">D-alanine--D-alanine ligase</fullName>
        <ecNumber evidence="5 14">6.3.2.4</ecNumber>
    </recommendedName>
    <alternativeName>
        <fullName evidence="14">D-Ala-D-Ala ligase</fullName>
    </alternativeName>
    <alternativeName>
        <fullName evidence="14">D-alanylalanine synthetase</fullName>
    </alternativeName>
</protein>
<keyword evidence="11 14" id="KW-0573">Peptidoglycan synthesis</keyword>
<dbReference type="Proteomes" id="UP000698242">
    <property type="component" value="Unassembled WGS sequence"/>
</dbReference>
<keyword evidence="10 14" id="KW-0133">Cell shape</keyword>
<dbReference type="EC" id="6.3.2.4" evidence="5 14"/>
<evidence type="ECO:0000256" key="1">
    <source>
        <dbReference type="ARBA" id="ARBA00001936"/>
    </source>
</evidence>
<dbReference type="InterPro" id="IPR011761">
    <property type="entry name" value="ATP-grasp"/>
</dbReference>
<comment type="subcellular location">
    <subcellularLocation>
        <location evidence="3 14">Cytoplasm</location>
    </subcellularLocation>
</comment>
<proteinExistence type="inferred from homology"/>
<evidence type="ECO:0000256" key="16">
    <source>
        <dbReference type="PIRSR" id="PIRSR039102-3"/>
    </source>
</evidence>
<feature type="active site" evidence="15">
    <location>
        <position position="30"/>
    </location>
</feature>
<dbReference type="SUPFAM" id="SSF56059">
    <property type="entry name" value="Glutathione synthetase ATP-binding domain-like"/>
    <property type="match status" value="1"/>
</dbReference>
<dbReference type="NCBIfam" id="NF002378">
    <property type="entry name" value="PRK01372.1"/>
    <property type="match status" value="1"/>
</dbReference>
<evidence type="ECO:0000256" key="10">
    <source>
        <dbReference type="ARBA" id="ARBA00022960"/>
    </source>
</evidence>
<dbReference type="Gene3D" id="3.30.1490.20">
    <property type="entry name" value="ATP-grasp fold, A domain"/>
    <property type="match status" value="1"/>
</dbReference>
<dbReference type="PIRSF" id="PIRSF039102">
    <property type="entry name" value="Ddl/VanB"/>
    <property type="match status" value="1"/>
</dbReference>
<evidence type="ECO:0000256" key="3">
    <source>
        <dbReference type="ARBA" id="ARBA00004496"/>
    </source>
</evidence>
<keyword evidence="16" id="KW-0464">Manganese</keyword>
<dbReference type="InterPro" id="IPR011095">
    <property type="entry name" value="Dala_Dala_lig_C"/>
</dbReference>
<dbReference type="PANTHER" id="PTHR23132">
    <property type="entry name" value="D-ALANINE--D-ALANINE LIGASE"/>
    <property type="match status" value="1"/>
</dbReference>
<evidence type="ECO:0000256" key="11">
    <source>
        <dbReference type="ARBA" id="ARBA00022984"/>
    </source>
</evidence>
<comment type="cofactor">
    <cofactor evidence="16">
        <name>Mg(2+)</name>
        <dbReference type="ChEBI" id="CHEBI:18420"/>
    </cofactor>
    <cofactor evidence="16">
        <name>Mn(2+)</name>
        <dbReference type="ChEBI" id="CHEBI:29035"/>
    </cofactor>
    <text evidence="16">Binds 2 magnesium or manganese ions per subunit.</text>
</comment>
<keyword evidence="12 14" id="KW-0961">Cell wall biogenesis/degradation</keyword>
<dbReference type="InterPro" id="IPR016185">
    <property type="entry name" value="PreATP-grasp_dom_sf"/>
</dbReference>
<keyword evidence="7 14" id="KW-0436">Ligase</keyword>
<dbReference type="GO" id="GO:0071555">
    <property type="term" value="P:cell wall organization"/>
    <property type="evidence" value="ECO:0007669"/>
    <property type="project" value="UniProtKB-KW"/>
</dbReference>
<gene>
    <name evidence="14 19" type="primary">ddl</name>
    <name evidence="19" type="ORF">PMES_02351</name>
</gene>
<evidence type="ECO:0000256" key="13">
    <source>
        <dbReference type="ARBA" id="ARBA00047614"/>
    </source>
</evidence>
<comment type="similarity">
    <text evidence="4 14">Belongs to the D-alanine--D-alanine ligase family.</text>
</comment>
<evidence type="ECO:0000313" key="19">
    <source>
        <dbReference type="EMBL" id="KAF0675460.1"/>
    </source>
</evidence>
<feature type="binding site" evidence="16">
    <location>
        <position position="276"/>
    </location>
    <ligand>
        <name>Mg(2+)</name>
        <dbReference type="ChEBI" id="CHEBI:18420"/>
        <label>2</label>
    </ligand>
</feature>
<evidence type="ECO:0000256" key="14">
    <source>
        <dbReference type="HAMAP-Rule" id="MF_00047"/>
    </source>
</evidence>
<dbReference type="PROSITE" id="PS00844">
    <property type="entry name" value="DALA_DALA_LIGASE_2"/>
    <property type="match status" value="1"/>
</dbReference>
<evidence type="ECO:0000256" key="7">
    <source>
        <dbReference type="ARBA" id="ARBA00022598"/>
    </source>
</evidence>
<evidence type="ECO:0000256" key="5">
    <source>
        <dbReference type="ARBA" id="ARBA00012216"/>
    </source>
</evidence>
<dbReference type="PANTHER" id="PTHR23132:SF23">
    <property type="entry name" value="D-ALANINE--D-ALANINE LIGASE B"/>
    <property type="match status" value="1"/>
</dbReference>
<sequence>MNGAGQARVAVMSSRTASNVAVLMGGPSRERAVSLSSGRECAAALRSEGYHVTEIDAGPDLPARLVDLNPDVVFNALHGRWGEDGCVQGLLEWMGVPYTHSGVLASSLAMDKERSKEAFRRAGLPVVPSLLAFSRHVSASHVMDPPYVVKPYNEGSSVGIYLVRDGANAPPILADDMPETVMVERFAPGRELTTTVMGDRALAVTDIITDGWYDYDAKYTQGGSRHVVPAQVPAQIHTACLDYAQRAHDALGCRGVSRTDFRWDESRGLDGLVLLEVNTQPGMTPTSLTPEQAAHCGIDFGALCRWMVEDASCDR</sequence>
<keyword evidence="9 17" id="KW-0067">ATP-binding</keyword>
<dbReference type="Pfam" id="PF01820">
    <property type="entry name" value="Dala_Dala_lig_N"/>
    <property type="match status" value="1"/>
</dbReference>
<evidence type="ECO:0000256" key="8">
    <source>
        <dbReference type="ARBA" id="ARBA00022741"/>
    </source>
</evidence>
<evidence type="ECO:0000256" key="9">
    <source>
        <dbReference type="ARBA" id="ARBA00022840"/>
    </source>
</evidence>
<keyword evidence="6 14" id="KW-0963">Cytoplasm</keyword>
<dbReference type="GO" id="GO:0008360">
    <property type="term" value="P:regulation of cell shape"/>
    <property type="evidence" value="ECO:0007669"/>
    <property type="project" value="UniProtKB-KW"/>
</dbReference>
<evidence type="ECO:0000256" key="15">
    <source>
        <dbReference type="PIRSR" id="PIRSR039102-1"/>
    </source>
</evidence>
<comment type="pathway">
    <text evidence="14">Cell wall biogenesis; peptidoglycan biosynthesis.</text>
</comment>
<evidence type="ECO:0000256" key="12">
    <source>
        <dbReference type="ARBA" id="ARBA00023316"/>
    </source>
</evidence>
<dbReference type="GO" id="GO:0005524">
    <property type="term" value="F:ATP binding"/>
    <property type="evidence" value="ECO:0007669"/>
    <property type="project" value="UniProtKB-UniRule"/>
</dbReference>
<evidence type="ECO:0000259" key="18">
    <source>
        <dbReference type="PROSITE" id="PS50975"/>
    </source>
</evidence>
<dbReference type="SUPFAM" id="SSF52440">
    <property type="entry name" value="PreATP-grasp domain"/>
    <property type="match status" value="1"/>
</dbReference>
<evidence type="ECO:0000313" key="20">
    <source>
        <dbReference type="Proteomes" id="UP000698242"/>
    </source>
</evidence>
<dbReference type="GO" id="GO:0009252">
    <property type="term" value="P:peptidoglycan biosynthetic process"/>
    <property type="evidence" value="ECO:0007669"/>
    <property type="project" value="UniProtKB-UniRule"/>
</dbReference>
<feature type="binding site" evidence="16">
    <location>
        <position position="260"/>
    </location>
    <ligand>
        <name>Mg(2+)</name>
        <dbReference type="ChEBI" id="CHEBI:18420"/>
        <label>1</label>
    </ligand>
</feature>
<dbReference type="GO" id="GO:0046872">
    <property type="term" value="F:metal ion binding"/>
    <property type="evidence" value="ECO:0007669"/>
    <property type="project" value="UniProtKB-KW"/>
</dbReference>
<dbReference type="Pfam" id="PF07478">
    <property type="entry name" value="Dala_Dala_lig_C"/>
    <property type="match status" value="1"/>
</dbReference>
<evidence type="ECO:0000256" key="6">
    <source>
        <dbReference type="ARBA" id="ARBA00022490"/>
    </source>
</evidence>
<dbReference type="InterPro" id="IPR011127">
    <property type="entry name" value="Dala_Dala_lig_N"/>
</dbReference>
<feature type="domain" description="ATP-grasp" evidence="18">
    <location>
        <begin position="116"/>
        <end position="309"/>
    </location>
</feature>
<dbReference type="PROSITE" id="PS50975">
    <property type="entry name" value="ATP_GRASP"/>
    <property type="match status" value="1"/>
</dbReference>
<dbReference type="Gene3D" id="3.40.50.20">
    <property type="match status" value="1"/>
</dbReference>
<feature type="active site" evidence="15">
    <location>
        <position position="287"/>
    </location>
</feature>
<keyword evidence="20" id="KW-1185">Reference proteome</keyword>
<accession>A0A921NTX3</accession>
<name>A0A921NTX3_9RHOB</name>
<keyword evidence="16" id="KW-0479">Metal-binding</keyword>
<dbReference type="InterPro" id="IPR000291">
    <property type="entry name" value="D-Ala_lig_Van_CS"/>
</dbReference>
<dbReference type="InterPro" id="IPR013815">
    <property type="entry name" value="ATP_grasp_subdomain_1"/>
</dbReference>
<dbReference type="HAMAP" id="MF_00047">
    <property type="entry name" value="Dala_Dala_lig"/>
    <property type="match status" value="1"/>
</dbReference>
<dbReference type="AlphaFoldDB" id="A0A921NTX3"/>
<feature type="active site" evidence="15">
    <location>
        <position position="156"/>
    </location>
</feature>
<feature type="binding site" evidence="16">
    <location>
        <position position="276"/>
    </location>
    <ligand>
        <name>Mg(2+)</name>
        <dbReference type="ChEBI" id="CHEBI:18420"/>
        <label>1</label>
    </ligand>
</feature>
<organism evidence="19 20">
    <name type="scientific">Profundibacterium mesophilum KAUST100406-0324</name>
    <dbReference type="NCBI Taxonomy" id="1037889"/>
    <lineage>
        <taxon>Bacteria</taxon>
        <taxon>Pseudomonadati</taxon>
        <taxon>Pseudomonadota</taxon>
        <taxon>Alphaproteobacteria</taxon>
        <taxon>Rhodobacterales</taxon>
        <taxon>Roseobacteraceae</taxon>
        <taxon>Profundibacterium</taxon>
    </lineage>
</organism>
<dbReference type="PROSITE" id="PS00843">
    <property type="entry name" value="DALA_DALA_LIGASE_1"/>
    <property type="match status" value="1"/>
</dbReference>
<feature type="binding site" evidence="16">
    <location>
        <position position="278"/>
    </location>
    <ligand>
        <name>Mg(2+)</name>
        <dbReference type="ChEBI" id="CHEBI:18420"/>
        <label>2</label>
    </ligand>
</feature>
<dbReference type="GO" id="GO:0008716">
    <property type="term" value="F:D-alanine-D-alanine ligase activity"/>
    <property type="evidence" value="ECO:0007669"/>
    <property type="project" value="UniProtKB-UniRule"/>
</dbReference>
<keyword evidence="16" id="KW-0460">Magnesium</keyword>